<proteinExistence type="inferred from homology"/>
<keyword evidence="10 12" id="KW-0472">Membrane</keyword>
<dbReference type="SUPFAM" id="SSF56935">
    <property type="entry name" value="Porins"/>
    <property type="match status" value="1"/>
</dbReference>
<dbReference type="Gene3D" id="2.40.170.20">
    <property type="entry name" value="TonB-dependent receptor, beta-barrel domain"/>
    <property type="match status" value="1"/>
</dbReference>
<evidence type="ECO:0000256" key="10">
    <source>
        <dbReference type="ARBA" id="ARBA00023136"/>
    </source>
</evidence>
<dbReference type="Pfam" id="PF00593">
    <property type="entry name" value="TonB_dep_Rec_b-barrel"/>
    <property type="match status" value="1"/>
</dbReference>
<comment type="similarity">
    <text evidence="12">Belongs to the TonB-dependent receptor family.</text>
</comment>
<evidence type="ECO:0000313" key="15">
    <source>
        <dbReference type="Proteomes" id="UP000680038"/>
    </source>
</evidence>
<dbReference type="GO" id="GO:0009279">
    <property type="term" value="C:cell outer membrane"/>
    <property type="evidence" value="ECO:0007669"/>
    <property type="project" value="UniProtKB-SubCell"/>
</dbReference>
<evidence type="ECO:0000256" key="5">
    <source>
        <dbReference type="ARBA" id="ARBA00022692"/>
    </source>
</evidence>
<evidence type="ECO:0000313" key="14">
    <source>
        <dbReference type="EMBL" id="CAG5007397.1"/>
    </source>
</evidence>
<comment type="caution">
    <text evidence="14">The sequence shown here is derived from an EMBL/GenBank/DDBJ whole genome shotgun (WGS) entry which is preliminary data.</text>
</comment>
<comment type="subcellular location">
    <subcellularLocation>
        <location evidence="1 12">Cell outer membrane</location>
        <topology evidence="1 12">Multi-pass membrane protein</topology>
    </subcellularLocation>
</comment>
<evidence type="ECO:0000256" key="4">
    <source>
        <dbReference type="ARBA" id="ARBA00022496"/>
    </source>
</evidence>
<protein>
    <recommendedName>
        <fullName evidence="13">TonB-dependent receptor-like beta-barrel domain-containing protein</fullName>
    </recommendedName>
</protein>
<keyword evidence="5 12" id="KW-0812">Transmembrane</keyword>
<evidence type="ECO:0000259" key="13">
    <source>
        <dbReference type="Pfam" id="PF00593"/>
    </source>
</evidence>
<dbReference type="InterPro" id="IPR036942">
    <property type="entry name" value="Beta-barrel_TonB_sf"/>
</dbReference>
<name>A0A916NCX9_9BACT</name>
<evidence type="ECO:0000256" key="7">
    <source>
        <dbReference type="ARBA" id="ARBA00023004"/>
    </source>
</evidence>
<dbReference type="Gene3D" id="2.60.40.1120">
    <property type="entry name" value="Carboxypeptidase-like, regulatory domain"/>
    <property type="match status" value="1"/>
</dbReference>
<keyword evidence="2 12" id="KW-0813">Transport</keyword>
<evidence type="ECO:0000256" key="1">
    <source>
        <dbReference type="ARBA" id="ARBA00004571"/>
    </source>
</evidence>
<keyword evidence="6" id="KW-0732">Signal</keyword>
<dbReference type="EMBL" id="CAJRAF010000002">
    <property type="protein sequence ID" value="CAG5007397.1"/>
    <property type="molecule type" value="Genomic_DNA"/>
</dbReference>
<dbReference type="Pfam" id="PF13715">
    <property type="entry name" value="CarbopepD_reg_2"/>
    <property type="match status" value="1"/>
</dbReference>
<evidence type="ECO:0000256" key="3">
    <source>
        <dbReference type="ARBA" id="ARBA00022452"/>
    </source>
</evidence>
<reference evidence="14" key="1">
    <citation type="submission" date="2021-04" db="EMBL/GenBank/DDBJ databases">
        <authorList>
            <person name="Rodrigo-Torres L."/>
            <person name="Arahal R. D."/>
            <person name="Lucena T."/>
        </authorList>
    </citation>
    <scope>NUCLEOTIDE SEQUENCE</scope>
    <source>
        <strain evidence="14">CECT 9275</strain>
    </source>
</reference>
<evidence type="ECO:0000256" key="8">
    <source>
        <dbReference type="ARBA" id="ARBA00023065"/>
    </source>
</evidence>
<keyword evidence="4" id="KW-0410">Iron transport</keyword>
<evidence type="ECO:0000256" key="11">
    <source>
        <dbReference type="ARBA" id="ARBA00023237"/>
    </source>
</evidence>
<organism evidence="14 15">
    <name type="scientific">Dyadobacter helix</name>
    <dbReference type="NCBI Taxonomy" id="2822344"/>
    <lineage>
        <taxon>Bacteria</taxon>
        <taxon>Pseudomonadati</taxon>
        <taxon>Bacteroidota</taxon>
        <taxon>Cytophagia</taxon>
        <taxon>Cytophagales</taxon>
        <taxon>Spirosomataceae</taxon>
        <taxon>Dyadobacter</taxon>
    </lineage>
</organism>
<dbReference type="GO" id="GO:0015344">
    <property type="term" value="F:siderophore uptake transmembrane transporter activity"/>
    <property type="evidence" value="ECO:0007669"/>
    <property type="project" value="TreeGrafter"/>
</dbReference>
<gene>
    <name evidence="14" type="ORF">DYBT9275_04036</name>
</gene>
<dbReference type="InterPro" id="IPR039426">
    <property type="entry name" value="TonB-dep_rcpt-like"/>
</dbReference>
<evidence type="ECO:0000256" key="12">
    <source>
        <dbReference type="PROSITE-ProRule" id="PRU01360"/>
    </source>
</evidence>
<dbReference type="PROSITE" id="PS52016">
    <property type="entry name" value="TONB_DEPENDENT_REC_3"/>
    <property type="match status" value="1"/>
</dbReference>
<keyword evidence="8" id="KW-0406">Ion transport</keyword>
<dbReference type="SUPFAM" id="SSF49464">
    <property type="entry name" value="Carboxypeptidase regulatory domain-like"/>
    <property type="match status" value="1"/>
</dbReference>
<evidence type="ECO:0000256" key="6">
    <source>
        <dbReference type="ARBA" id="ARBA00022729"/>
    </source>
</evidence>
<keyword evidence="11 12" id="KW-0998">Cell outer membrane</keyword>
<dbReference type="Proteomes" id="UP000680038">
    <property type="component" value="Unassembled WGS sequence"/>
</dbReference>
<sequence length="924" mass="104289">MMKKLLHLSFLIGFLLSARNGFGQAVPEKLISMKLDSARFNEFVKQVESQSGYFFYYDATRFDSLTLDLNIVNQPIRKVLDEVFKGSEFEYAIDAQKRIFITEGQRIITQLQPGIFDPDNGSDSQATAYTGPENDAREKLLSTAESKLHEIGIRKHRIVPGNSTVTGYIRNATNGEPVIGAAVFIESPSIGASTDALGFYSLTIPRGRHQLKVKSFGMRETQRRIVLYSDGKLDIEMRESVIALKEVSVKAGMDKNVVGTQMGQVKLTIKNLKQVPTVFGETDLLRTVLTLPGIKSVGENSTGLNVRGGSTDQNLIQFNEAVIYNPSHLFGFFSAFNPDILRDVELYKSTIPSKFGGRLSSVLDINGRDGNKKKFVVSGGIGLVTGRVTVEGPIIKDKTSFILGGRSTYSNWVIRALDNPAYNKSSASFYDLNLQVTHEVNEKNTILLTAYNSSDRFRLYGDTLYTYQNQLGALKWKHTFNSKLYSEFTASHSKYQYHMGASGLPLNSFDLKFDINQSNFKADFSYNLTPKHTLDFGLSSIYYKLHPGSFKARGEQSLIIPDELETEQALESAVYIEDKFEASPRLSITAGLRYSFYQYLGPKTVNKYVEGYPIDYIYQDGTVSYSSGKAIKKYGGPEIRVSARYSILDNLSLKVSYNTLRQYIHLLTNTMTVSPTDIWKLSDPFIKPQIGDQISLGLYRNLRGNKIEVSLEGYYKNIHNFLDYKGGDSLIMNHNIEAAVINTKAKAYGIELMIKKMTGKLNGWIGYTYSRTLLRAIDRDSPDAPNDGNFYPSNYDKPHDFTAITNYRFSHRFSLSLNFTYSTGRPYTPPIGKYIIDGSQRVYYADRNQFRIPDYYRVDVAMNFEGNHKIKKLAHSSWTFAVYNLLGRKNPTSVYFQTIAGRVNGYQLSIFGQPIPTLTYNFRF</sequence>
<dbReference type="InterPro" id="IPR000531">
    <property type="entry name" value="Beta-barrel_TonB"/>
</dbReference>
<keyword evidence="3 12" id="KW-1134">Transmembrane beta strand</keyword>
<dbReference type="InterPro" id="IPR008969">
    <property type="entry name" value="CarboxyPept-like_regulatory"/>
</dbReference>
<keyword evidence="7" id="KW-0408">Iron</keyword>
<dbReference type="PANTHER" id="PTHR32552:SF68">
    <property type="entry name" value="FERRICHROME OUTER MEMBRANE TRANSPORTER_PHAGE RECEPTOR"/>
    <property type="match status" value="1"/>
</dbReference>
<dbReference type="PANTHER" id="PTHR32552">
    <property type="entry name" value="FERRICHROME IRON RECEPTOR-RELATED"/>
    <property type="match status" value="1"/>
</dbReference>
<keyword evidence="9" id="KW-0798">TonB box</keyword>
<accession>A0A916NCX9</accession>
<keyword evidence="15" id="KW-1185">Reference proteome</keyword>
<evidence type="ECO:0000256" key="2">
    <source>
        <dbReference type="ARBA" id="ARBA00022448"/>
    </source>
</evidence>
<feature type="domain" description="TonB-dependent receptor-like beta-barrel" evidence="13">
    <location>
        <begin position="431"/>
        <end position="885"/>
    </location>
</feature>
<evidence type="ECO:0000256" key="9">
    <source>
        <dbReference type="ARBA" id="ARBA00023077"/>
    </source>
</evidence>
<dbReference type="AlphaFoldDB" id="A0A916NCX9"/>